<organism evidence="1 2">
    <name type="scientific">Rotaria sordida</name>
    <dbReference type="NCBI Taxonomy" id="392033"/>
    <lineage>
        <taxon>Eukaryota</taxon>
        <taxon>Metazoa</taxon>
        <taxon>Spiralia</taxon>
        <taxon>Gnathifera</taxon>
        <taxon>Rotifera</taxon>
        <taxon>Eurotatoria</taxon>
        <taxon>Bdelloidea</taxon>
        <taxon>Philodinida</taxon>
        <taxon>Philodinidae</taxon>
        <taxon>Rotaria</taxon>
    </lineage>
</organism>
<dbReference type="AlphaFoldDB" id="A0A819WBC6"/>
<sequence>MFKNYLFGLKRTNKNENQIWICTHKLCNASIVMREGLIVKTSSIKSDGSHEFQHQRKLDANVYECIRSIKRRIDEDPGSPVSVLYEQQVKKFRRENGAAGSVPVFDRVKSSLYEYRSSKHPPVLKSLSSIEVSYRLTRTLMDDRFLLNHNRIAMILTFSSLAAMKLLGNDEHWNADGTFRTAPRLF</sequence>
<name>A0A819WBC6_9BILA</name>
<gene>
    <name evidence="1" type="ORF">OTI717_LOCUS34933</name>
</gene>
<comment type="caution">
    <text evidence="1">The sequence shown here is derived from an EMBL/GenBank/DDBJ whole genome shotgun (WGS) entry which is preliminary data.</text>
</comment>
<reference evidence="1" key="1">
    <citation type="submission" date="2021-02" db="EMBL/GenBank/DDBJ databases">
        <authorList>
            <person name="Nowell W R."/>
        </authorList>
    </citation>
    <scope>NUCLEOTIDE SEQUENCE</scope>
</reference>
<dbReference type="Proteomes" id="UP000663823">
    <property type="component" value="Unassembled WGS sequence"/>
</dbReference>
<evidence type="ECO:0000313" key="1">
    <source>
        <dbReference type="EMBL" id="CAF4122474.1"/>
    </source>
</evidence>
<dbReference type="EMBL" id="CAJOAX010012959">
    <property type="protein sequence ID" value="CAF4122474.1"/>
    <property type="molecule type" value="Genomic_DNA"/>
</dbReference>
<protein>
    <submittedName>
        <fullName evidence="1">Uncharacterized protein</fullName>
    </submittedName>
</protein>
<evidence type="ECO:0000313" key="2">
    <source>
        <dbReference type="Proteomes" id="UP000663823"/>
    </source>
</evidence>
<proteinExistence type="predicted"/>
<accession>A0A819WBC6</accession>